<feature type="compositionally biased region" description="Polar residues" evidence="12">
    <location>
        <begin position="29"/>
        <end position="40"/>
    </location>
</feature>
<feature type="compositionally biased region" description="Polar residues" evidence="12">
    <location>
        <begin position="8"/>
        <end position="21"/>
    </location>
</feature>
<evidence type="ECO:0000256" key="4">
    <source>
        <dbReference type="ARBA" id="ARBA00022692"/>
    </source>
</evidence>
<evidence type="ECO:0000256" key="10">
    <source>
        <dbReference type="ARBA" id="ARBA00023303"/>
    </source>
</evidence>
<feature type="region of interest" description="Disordered" evidence="12">
    <location>
        <begin position="489"/>
        <end position="525"/>
    </location>
</feature>
<dbReference type="Gene3D" id="1.10.287.770">
    <property type="entry name" value="YojJ-like"/>
    <property type="match status" value="1"/>
</dbReference>
<keyword evidence="10 11" id="KW-0407">Ion channel</keyword>
<dbReference type="PANTHER" id="PTHR11690:SF248">
    <property type="entry name" value="PICKPOCKET 17, ISOFORM A"/>
    <property type="match status" value="1"/>
</dbReference>
<keyword evidence="5" id="KW-1133">Transmembrane helix</keyword>
<protein>
    <recommendedName>
        <fullName evidence="15">Amiloride-sensitive sodium channel</fullName>
    </recommendedName>
</protein>
<keyword evidence="6" id="KW-0915">Sodium</keyword>
<evidence type="ECO:0000313" key="14">
    <source>
        <dbReference type="Proteomes" id="UP001209878"/>
    </source>
</evidence>
<dbReference type="EMBL" id="JAODUO010000020">
    <property type="protein sequence ID" value="KAK2192915.1"/>
    <property type="molecule type" value="Genomic_DNA"/>
</dbReference>
<proteinExistence type="inferred from homology"/>
<evidence type="ECO:0008006" key="15">
    <source>
        <dbReference type="Google" id="ProtNLM"/>
    </source>
</evidence>
<dbReference type="PANTHER" id="PTHR11690">
    <property type="entry name" value="AMILORIDE-SENSITIVE SODIUM CHANNEL-RELATED"/>
    <property type="match status" value="1"/>
</dbReference>
<keyword evidence="8" id="KW-0472">Membrane</keyword>
<comment type="subcellular location">
    <subcellularLocation>
        <location evidence="1">Membrane</location>
        <topology evidence="1">Multi-pass membrane protein</topology>
    </subcellularLocation>
</comment>
<evidence type="ECO:0000256" key="8">
    <source>
        <dbReference type="ARBA" id="ARBA00023136"/>
    </source>
</evidence>
<dbReference type="Gene3D" id="2.60.470.10">
    <property type="entry name" value="Acid-sensing ion channels like domains"/>
    <property type="match status" value="1"/>
</dbReference>
<accession>A0AAD9PE12</accession>
<keyword evidence="7 11" id="KW-0406">Ion transport</keyword>
<evidence type="ECO:0000256" key="5">
    <source>
        <dbReference type="ARBA" id="ARBA00022989"/>
    </source>
</evidence>
<evidence type="ECO:0000256" key="7">
    <source>
        <dbReference type="ARBA" id="ARBA00023065"/>
    </source>
</evidence>
<dbReference type="PRINTS" id="PR01078">
    <property type="entry name" value="AMINACHANNEL"/>
</dbReference>
<keyword evidence="3 11" id="KW-0894">Sodium channel</keyword>
<organism evidence="13 14">
    <name type="scientific">Ridgeia piscesae</name>
    <name type="common">Tubeworm</name>
    <dbReference type="NCBI Taxonomy" id="27915"/>
    <lineage>
        <taxon>Eukaryota</taxon>
        <taxon>Metazoa</taxon>
        <taxon>Spiralia</taxon>
        <taxon>Lophotrochozoa</taxon>
        <taxon>Annelida</taxon>
        <taxon>Polychaeta</taxon>
        <taxon>Sedentaria</taxon>
        <taxon>Canalipalpata</taxon>
        <taxon>Sabellida</taxon>
        <taxon>Siboglinidae</taxon>
        <taxon>Ridgeia</taxon>
    </lineage>
</organism>
<evidence type="ECO:0000256" key="1">
    <source>
        <dbReference type="ARBA" id="ARBA00004141"/>
    </source>
</evidence>
<dbReference type="GO" id="GO:0015280">
    <property type="term" value="F:ligand-gated sodium channel activity"/>
    <property type="evidence" value="ECO:0007669"/>
    <property type="project" value="TreeGrafter"/>
</dbReference>
<gene>
    <name evidence="13" type="ORF">NP493_20g03033</name>
</gene>
<comment type="caution">
    <text evidence="13">The sequence shown here is derived from an EMBL/GenBank/DDBJ whole genome shotgun (WGS) entry which is preliminary data.</text>
</comment>
<evidence type="ECO:0000313" key="13">
    <source>
        <dbReference type="EMBL" id="KAK2192915.1"/>
    </source>
</evidence>
<dbReference type="Pfam" id="PF00858">
    <property type="entry name" value="ASC"/>
    <property type="match status" value="1"/>
</dbReference>
<evidence type="ECO:0000256" key="12">
    <source>
        <dbReference type="SAM" id="MobiDB-lite"/>
    </source>
</evidence>
<dbReference type="Proteomes" id="UP001209878">
    <property type="component" value="Unassembled WGS sequence"/>
</dbReference>
<dbReference type="InterPro" id="IPR001873">
    <property type="entry name" value="ENaC"/>
</dbReference>
<comment type="similarity">
    <text evidence="11">Belongs to the amiloride-sensitive sodium channel (TC 1.A.6) family.</text>
</comment>
<keyword evidence="2 11" id="KW-0813">Transport</keyword>
<dbReference type="AlphaFoldDB" id="A0AAD9PE12"/>
<evidence type="ECO:0000256" key="6">
    <source>
        <dbReference type="ARBA" id="ARBA00023053"/>
    </source>
</evidence>
<keyword evidence="9 11" id="KW-0739">Sodium transport</keyword>
<reference evidence="13" key="1">
    <citation type="journal article" date="2023" name="Mol. Biol. Evol.">
        <title>Third-Generation Sequencing Reveals the Adaptive Role of the Epigenome in Three Deep-Sea Polychaetes.</title>
        <authorList>
            <person name="Perez M."/>
            <person name="Aroh O."/>
            <person name="Sun Y."/>
            <person name="Lan Y."/>
            <person name="Juniper S.K."/>
            <person name="Young C.R."/>
            <person name="Angers B."/>
            <person name="Qian P.Y."/>
        </authorList>
    </citation>
    <scope>NUCLEOTIDE SEQUENCE</scope>
    <source>
        <strain evidence="13">R07B-5</strain>
    </source>
</reference>
<evidence type="ECO:0000256" key="3">
    <source>
        <dbReference type="ARBA" id="ARBA00022461"/>
    </source>
</evidence>
<sequence length="543" mass="60373">MEPAATITKVQSTAASQTQPTFADAGVDETTSAETASPVTATPAHVATDSGSRCCPCCAADGSEYYGVNTPTWWGQTTKTNTSTTVNLTTSAPVVSQTIAGSRFPERTAQREAFQEQETFTETLADMSLDDKINIGFQQDEFILDCQFSGYDCSTPSDFQLFYNPTHGNCYIFNSGWYGSRDSLWKSYKAGRRFGLELILNINQDDYSPLTGDTAGIRLVVHPQERMPFPEDEGITVSPGHSTSIGMRQMVISRLGPPYGHCKNIQEQHIDVNVFEELYPVNYSSNACFKTCYQRHVIERCECGDAYYPMRGLAFGDAKVIACRTTNITQDDCRYEVRRMFANNELDCDCTAPCLDSEFDLLISTGQWPSDVQQTEILTRLKPKIDSLLSDPADKYKYKRNLIKLELYFEEFNVELISELEAYAVSNYLSDIGGVLGLWLGCSILTVAEFLELFMDLAMLSIIKRCGRNGKQVNKVSVKQDVAAGVQSGGGEFGLQTTPRRELPATRSRRGSSFRSPPPRYTSRDDLAVDVSDRNTVFSLIKV</sequence>
<evidence type="ECO:0000256" key="2">
    <source>
        <dbReference type="ARBA" id="ARBA00022448"/>
    </source>
</evidence>
<name>A0AAD9PE12_RIDPI</name>
<keyword evidence="4 11" id="KW-0812">Transmembrane</keyword>
<evidence type="ECO:0000256" key="11">
    <source>
        <dbReference type="RuleBase" id="RU000679"/>
    </source>
</evidence>
<evidence type="ECO:0000256" key="9">
    <source>
        <dbReference type="ARBA" id="ARBA00023201"/>
    </source>
</evidence>
<keyword evidence="14" id="KW-1185">Reference proteome</keyword>
<dbReference type="GO" id="GO:0005886">
    <property type="term" value="C:plasma membrane"/>
    <property type="evidence" value="ECO:0007669"/>
    <property type="project" value="TreeGrafter"/>
</dbReference>
<feature type="region of interest" description="Disordered" evidence="12">
    <location>
        <begin position="1"/>
        <end position="48"/>
    </location>
</feature>